<dbReference type="PROSITE" id="PS50191">
    <property type="entry name" value="CRAL_TRIO"/>
    <property type="match status" value="1"/>
</dbReference>
<gene>
    <name evidence="4" type="ORF">BESB_066950</name>
</gene>
<dbReference type="GO" id="GO:0008526">
    <property type="term" value="F:phosphatidylinositol transfer activity"/>
    <property type="evidence" value="ECO:0007669"/>
    <property type="project" value="TreeGrafter"/>
</dbReference>
<dbReference type="SMART" id="SM00516">
    <property type="entry name" value="SEC14"/>
    <property type="match status" value="1"/>
</dbReference>
<keyword evidence="2" id="KW-0812">Transmembrane</keyword>
<proteinExistence type="predicted"/>
<dbReference type="InterPro" id="IPR052578">
    <property type="entry name" value="PI_Transfer_CRAL-TRIO"/>
</dbReference>
<dbReference type="PANTHER" id="PTHR45824:SF29">
    <property type="entry name" value="GH16843P"/>
    <property type="match status" value="1"/>
</dbReference>
<feature type="compositionally biased region" description="Basic and acidic residues" evidence="1">
    <location>
        <begin position="596"/>
        <end position="616"/>
    </location>
</feature>
<accession>A0A2A9MGY3</accession>
<feature type="compositionally biased region" description="Low complexity" evidence="1">
    <location>
        <begin position="116"/>
        <end position="137"/>
    </location>
</feature>
<dbReference type="OrthoDB" id="332522at2759"/>
<evidence type="ECO:0000313" key="5">
    <source>
        <dbReference type="Proteomes" id="UP000224006"/>
    </source>
</evidence>
<evidence type="ECO:0000313" key="4">
    <source>
        <dbReference type="EMBL" id="PFH34662.1"/>
    </source>
</evidence>
<dbReference type="InterPro" id="IPR035984">
    <property type="entry name" value="Acyl-CoA-binding_sf"/>
</dbReference>
<feature type="compositionally biased region" description="Basic and acidic residues" evidence="1">
    <location>
        <begin position="1384"/>
        <end position="1396"/>
    </location>
</feature>
<evidence type="ECO:0000259" key="3">
    <source>
        <dbReference type="PROSITE" id="PS50191"/>
    </source>
</evidence>
<feature type="compositionally biased region" description="Low complexity" evidence="1">
    <location>
        <begin position="887"/>
        <end position="900"/>
    </location>
</feature>
<dbReference type="Gene3D" id="2.30.29.30">
    <property type="entry name" value="Pleckstrin-homology domain (PH domain)/Phosphotyrosine-binding domain (PTB)"/>
    <property type="match status" value="1"/>
</dbReference>
<dbReference type="CDD" id="cd00170">
    <property type="entry name" value="SEC14"/>
    <property type="match status" value="1"/>
</dbReference>
<dbReference type="Proteomes" id="UP000224006">
    <property type="component" value="Chromosome VI"/>
</dbReference>
<dbReference type="InterPro" id="IPR001251">
    <property type="entry name" value="CRAL-TRIO_dom"/>
</dbReference>
<comment type="caution">
    <text evidence="4">The sequence shown here is derived from an EMBL/GenBank/DDBJ whole genome shotgun (WGS) entry which is preliminary data.</text>
</comment>
<dbReference type="GeneID" id="40311621"/>
<dbReference type="Pfam" id="PF00650">
    <property type="entry name" value="CRAL_TRIO"/>
    <property type="match status" value="1"/>
</dbReference>
<dbReference type="VEuPathDB" id="ToxoDB:BESB_066950"/>
<dbReference type="SUPFAM" id="SSF52087">
    <property type="entry name" value="CRAL/TRIO domain"/>
    <property type="match status" value="1"/>
</dbReference>
<dbReference type="Gene3D" id="3.40.525.10">
    <property type="entry name" value="CRAL-TRIO lipid binding domain"/>
    <property type="match status" value="1"/>
</dbReference>
<feature type="region of interest" description="Disordered" evidence="1">
    <location>
        <begin position="802"/>
        <end position="821"/>
    </location>
</feature>
<evidence type="ECO:0000256" key="2">
    <source>
        <dbReference type="SAM" id="Phobius"/>
    </source>
</evidence>
<feature type="region of interest" description="Disordered" evidence="1">
    <location>
        <begin position="1384"/>
        <end position="1413"/>
    </location>
</feature>
<sequence>MAKMKEGTANSTVEDELLFREASEFVASGSPYGWDEASHEWRVLYGLFKVAACGPCTEKKVPPELGGLDRWKWESWIQASACHQSAATGRDHFLSLLAALKPDWEAEKRKIDVARGRASSSHSARAASAASAAAAEGARGREGAWGERRSPQKEDESSSRRSGVPATDREARGSLEARGAPTRGGEALDRSSRDAYALSTISSTCESSSPSSPSPVPAESTSLSCAFPGSSAFALPSGLSRASPAPLHAQGEESVGLRRRDDAAATQMPTGLPSRQEAGEALRGEKGRELTLGSAQAAHVSLLPPPPPPPHAFSAEEPRAAARGACEEASDKSTLSFLSPSTSLPSRKESLVCGASRPSLARYASPVAAASAHLPLPAAIAPALHPASRSPAPEAPGSPARDDGADGDVSGPELLVADLGEEGTVQKIGGSCTRLSGHAYYRTGSGRAALSPAARQPSQEAEAAEGDLHAVLTSLERKREGGARARGRAASFLDVFPVGAFPLSSGAASRESVVQPPSEDGDEERLHRPSTPEASSSPPLQARGSGASQGAERGLRGALSPLASRSPSSARLSSARSASFAAPVGMSEAVIRVASARRDRRETERDRERERRDREAPRRRRERRLPEDGAGDVVGDAGGGGGGRDFRGLPPLALPSLAAASALSSRLVGRRSGVVWKHSAGSLYHQWVQRWLVLDGFILKCYTDCNSVKPRTSVSLQHAIVEGLFAPQDNADLSGMDIWSFTVRWQPQLTPDSSWGLNQESFASTFLSSASFSSTSPALPAPASVAPVNGNAAMSKAGSAVSLPSTSTAEKETPATALGAPDEREWSILHLGLSSEEEALSWLDAIRGAIATCNLHPPALQLPRLRLPPPQVFLPLSRLIAHSLPSPGSGAPGSNAPLPADWTAEAPLASGSPSTPLSRGLLGDSATLAPCENSLKIPRSLRPLVPYLKQQVANLRWLTPNISRRSRGWSLVHMDRDRTVYVDAENPLRWATVALVRAPLEVVLQLLADPNLLAAGSSLASRRQRWRRSSWDLLDVFEAKTKAPSFPLALAASGCADLRGEAEAQRDEEGEREGDLIQLRFPLLPVATLQTASGAAASHARPGEDTSGPMGSHGMIGQALLQLLRPLFFLFSILFFFLPRSFLSFFILSALFLLATIRLLPLTRAVRMRLLRSGWTERSAELGRLGSAYIVARSPSSFRWRKRDKQRLAATCAAAPPVAWLATSSAGSAVKPEASESLAQLAKASGSRLEAAAFRAVSALRRFLRKLRGAVARVAGGLSGWPMDVDAQFVGWELSRSAQDPWGNTRVACFVEFSPIQEDALAAASLPPPRRRAPPSRASLPHRLFPGSLRLAAVGQAAARSPAAISSAALSLLLLFGGSRRGETAESRADQSEEKAATGGGDGAGEGASGGVQGEDARGSFLVASFLAAGVFEHIDWLQDLADLTKQDQAHDARAPAESNAAGDTSAASAPLGVPFLPPWPQVANRPAGALLAAAADAPLAVASAEETRARAGGSSATDAAEAADGVGVSRWGAWTLGGGWEDDVAVAAALNEAQHRRMEALMYAGPEDLSFRQRDALHILLHRYAAYGVFHRDVLLFLHLSNWNLQLADALIFQILLWRSEGCIDRLEARHVYTELSKCWGYVYNQDRLGRPCLVLRLANLCMASGGASDWKLALVFLIEEALKSMGRDVEQIVVLLDAKNVSFTDMSAPEILRMQTILQTFYPERLGLVLVINANWTARLLWLALRAQLSGTTRSKIFFVPSHPPERVKEFLLTFFEEPRLPRWCLQLYAPS</sequence>
<feature type="compositionally biased region" description="Basic and acidic residues" evidence="1">
    <location>
        <begin position="277"/>
        <end position="289"/>
    </location>
</feature>
<dbReference type="SUPFAM" id="SSF47027">
    <property type="entry name" value="Acyl-CoA binding protein"/>
    <property type="match status" value="1"/>
</dbReference>
<feature type="transmembrane region" description="Helical" evidence="2">
    <location>
        <begin position="1119"/>
        <end position="1137"/>
    </location>
</feature>
<keyword evidence="2" id="KW-0472">Membrane</keyword>
<feature type="region of interest" description="Disordered" evidence="1">
    <location>
        <begin position="385"/>
        <end position="412"/>
    </location>
</feature>
<reference evidence="4 5" key="1">
    <citation type="submission" date="2017-09" db="EMBL/GenBank/DDBJ databases">
        <title>Genome sequencing of Besnoitia besnoiti strain Bb-Ger1.</title>
        <authorList>
            <person name="Schares G."/>
            <person name="Venepally P."/>
            <person name="Lorenzi H.A."/>
        </authorList>
    </citation>
    <scope>NUCLEOTIDE SEQUENCE [LARGE SCALE GENOMIC DNA]</scope>
    <source>
        <strain evidence="4 5">Bb-Ger1</strain>
    </source>
</reference>
<feature type="region of interest" description="Disordered" evidence="1">
    <location>
        <begin position="506"/>
        <end position="553"/>
    </location>
</feature>
<name>A0A2A9MGY3_BESBE</name>
<feature type="compositionally biased region" description="Basic and acidic residues" evidence="1">
    <location>
        <begin position="138"/>
        <end position="159"/>
    </location>
</feature>
<keyword evidence="2" id="KW-1133">Transmembrane helix</keyword>
<organism evidence="4 5">
    <name type="scientific">Besnoitia besnoiti</name>
    <name type="common">Apicomplexan protozoan</name>
    <dbReference type="NCBI Taxonomy" id="94643"/>
    <lineage>
        <taxon>Eukaryota</taxon>
        <taxon>Sar</taxon>
        <taxon>Alveolata</taxon>
        <taxon>Apicomplexa</taxon>
        <taxon>Conoidasida</taxon>
        <taxon>Coccidia</taxon>
        <taxon>Eucoccidiorida</taxon>
        <taxon>Eimeriorina</taxon>
        <taxon>Sarcocystidae</taxon>
        <taxon>Besnoitia</taxon>
    </lineage>
</organism>
<feature type="compositionally biased region" description="Low complexity" evidence="1">
    <location>
        <begin position="333"/>
        <end position="345"/>
    </location>
</feature>
<feature type="compositionally biased region" description="Basic and acidic residues" evidence="1">
    <location>
        <begin position="314"/>
        <end position="331"/>
    </location>
</feature>
<feature type="transmembrane region" description="Helical" evidence="2">
    <location>
        <begin position="1143"/>
        <end position="1162"/>
    </location>
</feature>
<feature type="compositionally biased region" description="Low complexity" evidence="1">
    <location>
        <begin position="199"/>
        <end position="222"/>
    </location>
</feature>
<dbReference type="PANTHER" id="PTHR45824">
    <property type="entry name" value="GH16843P"/>
    <property type="match status" value="1"/>
</dbReference>
<dbReference type="InterPro" id="IPR011993">
    <property type="entry name" value="PH-like_dom_sf"/>
</dbReference>
<dbReference type="Gene3D" id="1.20.80.10">
    <property type="match status" value="1"/>
</dbReference>
<dbReference type="EMBL" id="NWUJ01000006">
    <property type="protein sequence ID" value="PFH34662.1"/>
    <property type="molecule type" value="Genomic_DNA"/>
</dbReference>
<feature type="region of interest" description="Disordered" evidence="1">
    <location>
        <begin position="595"/>
        <end position="644"/>
    </location>
</feature>
<feature type="domain" description="CRAL-TRIO" evidence="3">
    <location>
        <begin position="1644"/>
        <end position="1784"/>
    </location>
</feature>
<dbReference type="GO" id="GO:0000062">
    <property type="term" value="F:fatty-acyl-CoA binding"/>
    <property type="evidence" value="ECO:0007669"/>
    <property type="project" value="InterPro"/>
</dbReference>
<dbReference type="InterPro" id="IPR014352">
    <property type="entry name" value="FERM/acyl-CoA-bd_prot_sf"/>
</dbReference>
<feature type="region of interest" description="Disordered" evidence="1">
    <location>
        <begin position="115"/>
        <end position="350"/>
    </location>
</feature>
<dbReference type="InterPro" id="IPR036865">
    <property type="entry name" value="CRAL-TRIO_dom_sf"/>
</dbReference>
<dbReference type="KEGG" id="bbes:BESB_066950"/>
<evidence type="ECO:0000256" key="1">
    <source>
        <dbReference type="SAM" id="MobiDB-lite"/>
    </source>
</evidence>
<dbReference type="SUPFAM" id="SSF50729">
    <property type="entry name" value="PH domain-like"/>
    <property type="match status" value="1"/>
</dbReference>
<feature type="region of interest" description="Disordered" evidence="1">
    <location>
        <begin position="887"/>
        <end position="917"/>
    </location>
</feature>
<keyword evidence="5" id="KW-1185">Reference proteome</keyword>
<protein>
    <recommendedName>
        <fullName evidence="3">CRAL-TRIO domain-containing protein</fullName>
    </recommendedName>
</protein>
<dbReference type="RefSeq" id="XP_029218671.1">
    <property type="nucleotide sequence ID" value="XM_029365088.1"/>
</dbReference>
<feature type="compositionally biased region" description="Gly residues" evidence="1">
    <location>
        <begin position="1398"/>
        <end position="1413"/>
    </location>
</feature>